<accession>A0AAE7XRQ4</accession>
<dbReference type="Proteomes" id="UP000827177">
    <property type="component" value="Segment"/>
</dbReference>
<protein>
    <submittedName>
        <fullName evidence="2">Uncharacterized protein</fullName>
    </submittedName>
</protein>
<evidence type="ECO:0000313" key="3">
    <source>
        <dbReference type="Proteomes" id="UP000827177"/>
    </source>
</evidence>
<keyword evidence="1" id="KW-0812">Transmembrane</keyword>
<keyword evidence="1" id="KW-1133">Transmembrane helix</keyword>
<evidence type="ECO:0000256" key="1">
    <source>
        <dbReference type="SAM" id="Phobius"/>
    </source>
</evidence>
<dbReference type="EMBL" id="MZ234017">
    <property type="protein sequence ID" value="QZI79268.1"/>
    <property type="molecule type" value="Genomic_DNA"/>
</dbReference>
<gene>
    <name evidence="2" type="ORF">101114UKE3_137</name>
</gene>
<proteinExistence type="predicted"/>
<reference evidence="2 3" key="1">
    <citation type="submission" date="2021-05" db="EMBL/GenBank/DDBJ databases">
        <title>Naturally bred epsilon2 phages have an improved host range and effectivity in uropathogenic E. coli over their ancestor phages.</title>
        <authorList>
            <person name="Saez D."/>
            <person name="Loose M."/>
            <person name="Mutti M."/>
            <person name="Visram Z."/>
            <person name="Hitzenhammer E."/>
            <person name="Dippel D."/>
            <person name="Tisakova L."/>
            <person name="Schertler S."/>
            <person name="Wittmann J."/>
            <person name="Corsini L."/>
            <person name="Wagenlehner F."/>
        </authorList>
    </citation>
    <scope>NUCLEOTIDE SEQUENCE [LARGE SCALE GENOMIC DNA]</scope>
</reference>
<organism evidence="2 3">
    <name type="scientific">Escherichia phage vB_EcoP-101114UKE3</name>
    <dbReference type="NCBI Taxonomy" id="2865794"/>
    <lineage>
        <taxon>Viruses</taxon>
        <taxon>Duplodnaviria</taxon>
        <taxon>Heunggongvirae</taxon>
        <taxon>Uroviricota</taxon>
        <taxon>Caudoviricetes</taxon>
        <taxon>Mktvariviridae</taxon>
        <taxon>Gordonclarkvirinae</taxon>
        <taxon>Suseptimavirus</taxon>
        <taxon>Suseptimavirus 101114UKE3</taxon>
    </lineage>
</organism>
<keyword evidence="1" id="KW-0472">Membrane</keyword>
<keyword evidence="3" id="KW-1185">Reference proteome</keyword>
<sequence>MPLSASATISFACCNVLPTILIIMLVTLMLVQVICVSLLEKV</sequence>
<name>A0AAE7XRQ4_9CAUD</name>
<feature type="transmembrane region" description="Helical" evidence="1">
    <location>
        <begin position="20"/>
        <end position="39"/>
    </location>
</feature>
<evidence type="ECO:0000313" key="2">
    <source>
        <dbReference type="EMBL" id="QZI79268.1"/>
    </source>
</evidence>